<dbReference type="EMBL" id="OE001592">
    <property type="protein sequence ID" value="CAD7457177.1"/>
    <property type="molecule type" value="Genomic_DNA"/>
</dbReference>
<evidence type="ECO:0000313" key="1">
    <source>
        <dbReference type="EMBL" id="CAD7457177.1"/>
    </source>
</evidence>
<sequence>MRFRFNKDNVVNVLHPLVEDLLKKNDQRGLPIPSIQKLMLALRFYATGNIQQVSGDLYGVSQATAGNIVHTISGFLAGKTKDFVKLPATEADCRKAMQWFYEIRGFPGVLACVDGTHIPIKNPGVL</sequence>
<proteinExistence type="predicted"/>
<name>A0A7R9IEZ3_9NEOP</name>
<evidence type="ECO:0008006" key="2">
    <source>
        <dbReference type="Google" id="ProtNLM"/>
    </source>
</evidence>
<dbReference type="AlphaFoldDB" id="A0A7R9IEZ3"/>
<accession>A0A7R9IEZ3</accession>
<protein>
    <recommendedName>
        <fullName evidence="2">Nuclease HARBI1</fullName>
    </recommendedName>
</protein>
<reference evidence="1" key="1">
    <citation type="submission" date="2020-11" db="EMBL/GenBank/DDBJ databases">
        <authorList>
            <person name="Tran Van P."/>
        </authorList>
    </citation>
    <scope>NUCLEOTIDE SEQUENCE</scope>
</reference>
<organism evidence="1">
    <name type="scientific">Timema tahoe</name>
    <dbReference type="NCBI Taxonomy" id="61484"/>
    <lineage>
        <taxon>Eukaryota</taxon>
        <taxon>Metazoa</taxon>
        <taxon>Ecdysozoa</taxon>
        <taxon>Arthropoda</taxon>
        <taxon>Hexapoda</taxon>
        <taxon>Insecta</taxon>
        <taxon>Pterygota</taxon>
        <taxon>Neoptera</taxon>
        <taxon>Polyneoptera</taxon>
        <taxon>Phasmatodea</taxon>
        <taxon>Timematodea</taxon>
        <taxon>Timematoidea</taxon>
        <taxon>Timematidae</taxon>
        <taxon>Timema</taxon>
    </lineage>
</organism>
<gene>
    <name evidence="1" type="ORF">TTEB3V08_LOCUS5185</name>
</gene>